<accession>Q1D1L9</accession>
<reference evidence="2 3" key="1">
    <citation type="journal article" date="2006" name="Proc. Natl. Acad. Sci. U.S.A.">
        <title>Evolution of sensory complexity recorded in a myxobacterial genome.</title>
        <authorList>
            <person name="Goldman B.S."/>
            <person name="Nierman W.C."/>
            <person name="Kaiser D."/>
            <person name="Slater S.C."/>
            <person name="Durkin A.S."/>
            <person name="Eisen J.A."/>
            <person name="Ronning C.M."/>
            <person name="Barbazuk W.B."/>
            <person name="Blanchard M."/>
            <person name="Field C."/>
            <person name="Halling C."/>
            <person name="Hinkle G."/>
            <person name="Iartchuk O."/>
            <person name="Kim H.S."/>
            <person name="Mackenzie C."/>
            <person name="Madupu R."/>
            <person name="Miller N."/>
            <person name="Shvartsbeyn A."/>
            <person name="Sullivan S.A."/>
            <person name="Vaudin M."/>
            <person name="Wiegand R."/>
            <person name="Kaplan H.B."/>
        </authorList>
    </citation>
    <scope>NUCLEOTIDE SEQUENCE [LARGE SCALE GENOMIC DNA]</scope>
    <source>
        <strain evidence="3">DK1622</strain>
    </source>
</reference>
<evidence type="ECO:0000313" key="3">
    <source>
        <dbReference type="Proteomes" id="UP000002402"/>
    </source>
</evidence>
<keyword evidence="1" id="KW-1133">Transmembrane helix</keyword>
<dbReference type="EMBL" id="CP000113">
    <property type="protein sequence ID" value="ABF92771.1"/>
    <property type="molecule type" value="Genomic_DNA"/>
</dbReference>
<dbReference type="HOGENOM" id="CLU_1702352_0_0_7"/>
<keyword evidence="1" id="KW-0472">Membrane</keyword>
<feature type="transmembrane region" description="Helical" evidence="1">
    <location>
        <begin position="103"/>
        <end position="131"/>
    </location>
</feature>
<evidence type="ECO:0000256" key="1">
    <source>
        <dbReference type="SAM" id="Phobius"/>
    </source>
</evidence>
<keyword evidence="3" id="KW-1185">Reference proteome</keyword>
<protein>
    <submittedName>
        <fullName evidence="2">Uncharacterized protein</fullName>
    </submittedName>
</protein>
<sequence length="168" mass="18091">MADVCRRACPIMSSAVDTRALTERLTIATPCEMRWEDMKGDARVRHCGACRLSVHNLSEMTTLEVESLLQPGGSVCVRLYRRPDGTVVTGDCRRIWSQQREEAVTLLGTAATVVAAFSFLVLIGLLTITLYGDHIRRMFGSATAGALPATLPPAVSAPSPLLGGHRAP</sequence>
<proteinExistence type="predicted"/>
<organism evidence="2 3">
    <name type="scientific">Myxococcus xanthus (strain DK1622)</name>
    <dbReference type="NCBI Taxonomy" id="246197"/>
    <lineage>
        <taxon>Bacteria</taxon>
        <taxon>Pseudomonadati</taxon>
        <taxon>Myxococcota</taxon>
        <taxon>Myxococcia</taxon>
        <taxon>Myxococcales</taxon>
        <taxon>Cystobacterineae</taxon>
        <taxon>Myxococcaceae</taxon>
        <taxon>Myxococcus</taxon>
    </lineage>
</organism>
<dbReference type="Proteomes" id="UP000002402">
    <property type="component" value="Chromosome"/>
</dbReference>
<dbReference type="KEGG" id="mxa:MXAN_5303"/>
<dbReference type="eggNOG" id="ENOG5033EJ9">
    <property type="taxonomic scope" value="Bacteria"/>
</dbReference>
<dbReference type="EnsemblBacteria" id="ABF92771">
    <property type="protein sequence ID" value="ABF92771"/>
    <property type="gene ID" value="MXAN_5303"/>
</dbReference>
<gene>
    <name evidence="2" type="ordered locus">MXAN_5303</name>
</gene>
<dbReference type="AlphaFoldDB" id="Q1D1L9"/>
<dbReference type="OrthoDB" id="9814057at2"/>
<name>Q1D1L9_MYXXD</name>
<evidence type="ECO:0000313" key="2">
    <source>
        <dbReference type="EMBL" id="ABF92771.1"/>
    </source>
</evidence>
<keyword evidence="1" id="KW-0812">Transmembrane</keyword>